<keyword evidence="2" id="KW-0812">Transmembrane</keyword>
<protein>
    <recommendedName>
        <fullName evidence="5">Transmembrane protein</fullName>
    </recommendedName>
</protein>
<reference evidence="3" key="2">
    <citation type="submission" date="2013-10" db="EMBL/GenBank/DDBJ databases">
        <authorList>
            <person name="Aslett M."/>
        </authorList>
    </citation>
    <scope>NUCLEOTIDE SEQUENCE</scope>
    <source>
        <strain evidence="3">Houghton</strain>
    </source>
</reference>
<gene>
    <name evidence="3" type="ORF">EAH_00036120</name>
</gene>
<dbReference type="AlphaFoldDB" id="U6GT39"/>
<feature type="compositionally biased region" description="Basic and acidic residues" evidence="1">
    <location>
        <begin position="1"/>
        <end position="16"/>
    </location>
</feature>
<sequence length="428" mass="47318">MAELQNRLDGKDHEGHLGAGTNGEPHLTADVAQPPSTSAPPDVEGDVQDGVEGIPVAIHEEAPVGETKTRERKFVCPLPVFVLVAFIMSVVLARGLYHLAGREKSVLPYPVPTDREGLRKTLEAVEEGAERLRNKFWGLPGPWREQFMNNYSLRVATDNFTEEQFGSWFNYALFLKTLPIPEETDSIEEREGYALRNLLFSTLLRCATERLDTLSRHMELLTRRDVPFGFSMEGSILPPLWYGDPHCESVSFGKFTRRLETLGVVGVAQGGDSGPTVSTALADNLAFALAIRKIYEDSDRVVTEECERFLASVEQVTKGKTKEEARRMQSLAMPGLTGRFPVPILAKAVERARLKGASENFPLSAVLNLRSRWDDVGVSSAVVDVKFLHRDTFVTGANSKLSALYEYDSAMDIEALSGSMVSLAFPLI</sequence>
<dbReference type="EMBL" id="HG673399">
    <property type="protein sequence ID" value="CDI83340.1"/>
    <property type="molecule type" value="Genomic_DNA"/>
</dbReference>
<name>U6GT39_EIMAC</name>
<dbReference type="RefSeq" id="XP_013247525.1">
    <property type="nucleotide sequence ID" value="XM_013392071.1"/>
</dbReference>
<dbReference type="Proteomes" id="UP000018050">
    <property type="component" value="Unassembled WGS sequence"/>
</dbReference>
<dbReference type="VEuPathDB" id="ToxoDB:EAH_00036120"/>
<reference evidence="3" key="1">
    <citation type="submission" date="2013-10" db="EMBL/GenBank/DDBJ databases">
        <title>Genomic analysis of the causative agents of coccidiosis in chickens.</title>
        <authorList>
            <person name="Reid A.J."/>
            <person name="Blake D."/>
            <person name="Billington K."/>
            <person name="Browne H."/>
            <person name="Dunn M."/>
            <person name="Hung S."/>
            <person name="Kawahara F."/>
            <person name="Miranda-Saavedra D."/>
            <person name="Mourier T."/>
            <person name="Nagra H."/>
            <person name="Otto T.D."/>
            <person name="Rawlings N."/>
            <person name="Sanchez A."/>
            <person name="Sanders M."/>
            <person name="Subramaniam C."/>
            <person name="Tay Y."/>
            <person name="Dear P."/>
            <person name="Doerig C."/>
            <person name="Gruber A."/>
            <person name="Parkinson J."/>
            <person name="Shirley M."/>
            <person name="Wan K.L."/>
            <person name="Berriman M."/>
            <person name="Tomley F."/>
            <person name="Pain A."/>
        </authorList>
    </citation>
    <scope>NUCLEOTIDE SEQUENCE</scope>
    <source>
        <strain evidence="3">Houghton</strain>
    </source>
</reference>
<dbReference type="GeneID" id="25271682"/>
<keyword evidence="2" id="KW-1133">Transmembrane helix</keyword>
<feature type="transmembrane region" description="Helical" evidence="2">
    <location>
        <begin position="78"/>
        <end position="97"/>
    </location>
</feature>
<evidence type="ECO:0000313" key="4">
    <source>
        <dbReference type="Proteomes" id="UP000018050"/>
    </source>
</evidence>
<evidence type="ECO:0000256" key="2">
    <source>
        <dbReference type="SAM" id="Phobius"/>
    </source>
</evidence>
<keyword evidence="2" id="KW-0472">Membrane</keyword>
<evidence type="ECO:0008006" key="5">
    <source>
        <dbReference type="Google" id="ProtNLM"/>
    </source>
</evidence>
<evidence type="ECO:0000313" key="3">
    <source>
        <dbReference type="EMBL" id="CDI83340.1"/>
    </source>
</evidence>
<feature type="region of interest" description="Disordered" evidence="1">
    <location>
        <begin position="1"/>
        <end position="45"/>
    </location>
</feature>
<accession>U6GT39</accession>
<organism evidence="3 4">
    <name type="scientific">Eimeria acervulina</name>
    <name type="common">Coccidian parasite</name>
    <dbReference type="NCBI Taxonomy" id="5801"/>
    <lineage>
        <taxon>Eukaryota</taxon>
        <taxon>Sar</taxon>
        <taxon>Alveolata</taxon>
        <taxon>Apicomplexa</taxon>
        <taxon>Conoidasida</taxon>
        <taxon>Coccidia</taxon>
        <taxon>Eucoccidiorida</taxon>
        <taxon>Eimeriorina</taxon>
        <taxon>Eimeriidae</taxon>
        <taxon>Eimeria</taxon>
    </lineage>
</organism>
<evidence type="ECO:0000256" key="1">
    <source>
        <dbReference type="SAM" id="MobiDB-lite"/>
    </source>
</evidence>
<keyword evidence="4" id="KW-1185">Reference proteome</keyword>
<proteinExistence type="predicted"/>